<name>A0A4Q2AEY7_9BURK</name>
<dbReference type="Proteomes" id="UP000289650">
    <property type="component" value="Unassembled WGS sequence"/>
</dbReference>
<dbReference type="AlphaFoldDB" id="A0A4Q2AEY7"/>
<accession>A0A4Q2AEY7</accession>
<protein>
    <submittedName>
        <fullName evidence="1">Uncharacterized protein</fullName>
    </submittedName>
</protein>
<comment type="caution">
    <text evidence="1">The sequence shown here is derived from an EMBL/GenBank/DDBJ whole genome shotgun (WGS) entry which is preliminary data.</text>
</comment>
<evidence type="ECO:0000313" key="1">
    <source>
        <dbReference type="EMBL" id="RXV68376.1"/>
    </source>
</evidence>
<dbReference type="OrthoDB" id="1467427at2"/>
<dbReference type="EMBL" id="QWEX01000002">
    <property type="protein sequence ID" value="RXV68376.1"/>
    <property type="molecule type" value="Genomic_DNA"/>
</dbReference>
<sequence>MSILKVCRWPKVGVSWDVITDGTGELRRKAGDTFSVTEVKKESLRTEHTYYIYQGAQVDRGQKVVCKSISSTGNVASFQVQAQLFQAEEYGALVQSFQSVLEATTKTVDIGIGKKDFTTLKRAGYNLCFAKKVGDAAYNIVWRASFEYLEENEFSWTPIYQIFGSNRYQDGITVKASTKKVAIGLGEIITLDKFGQFGSPSTGGDPTAINMENDYGAIHPGICQLSTGVDGEAVSTPIYAAPDVMVSGEASFTPIEKVLVWFEQNIVTSTIFSKARSKSIEIDLTNTNSTGRVYEDGQWKTP</sequence>
<evidence type="ECO:0000313" key="2">
    <source>
        <dbReference type="Proteomes" id="UP000289650"/>
    </source>
</evidence>
<reference evidence="1 2" key="1">
    <citation type="submission" date="2018-08" db="EMBL/GenBank/DDBJ databases">
        <title>Mountain-cultivated ginseng endophyte, Burkholderia stabilis and its activity against ginseng root rot disease.</title>
        <authorList>
            <person name="Tapan Kumar M."/>
            <person name="Bae H."/>
            <person name="Shanmugam G."/>
            <person name="Jeon J."/>
        </authorList>
    </citation>
    <scope>NUCLEOTIDE SEQUENCE [LARGE SCALE GENOMIC DNA]</scope>
    <source>
        <strain evidence="1 2">EB159</strain>
    </source>
</reference>
<gene>
    <name evidence="1" type="ORF">D1006_24715</name>
</gene>
<organism evidence="1 2">
    <name type="scientific">Burkholderia stabilis</name>
    <dbReference type="NCBI Taxonomy" id="95485"/>
    <lineage>
        <taxon>Bacteria</taxon>
        <taxon>Pseudomonadati</taxon>
        <taxon>Pseudomonadota</taxon>
        <taxon>Betaproteobacteria</taxon>
        <taxon>Burkholderiales</taxon>
        <taxon>Burkholderiaceae</taxon>
        <taxon>Burkholderia</taxon>
        <taxon>Burkholderia cepacia complex</taxon>
    </lineage>
</organism>
<proteinExistence type="predicted"/>